<comment type="subcellular location">
    <subcellularLocation>
        <location evidence="1">Nucleus</location>
    </subcellularLocation>
</comment>
<comment type="similarity">
    <text evidence="2">Belongs to the NRDE2 family.</text>
</comment>
<dbReference type="Proteomes" id="UP000008792">
    <property type="component" value="Unassembled WGS sequence"/>
</dbReference>
<evidence type="ECO:0000313" key="5">
    <source>
        <dbReference type="EMBL" id="EDW62653.1"/>
    </source>
</evidence>
<evidence type="ECO:0000256" key="4">
    <source>
        <dbReference type="SAM" id="MobiDB-lite"/>
    </source>
</evidence>
<dbReference type="FunCoup" id="B4M786">
    <property type="interactions" value="1053"/>
</dbReference>
<dbReference type="GO" id="GO:0031048">
    <property type="term" value="P:regulatory ncRNA-mediated heterochromatin formation"/>
    <property type="evidence" value="ECO:0007669"/>
    <property type="project" value="TreeGrafter"/>
</dbReference>
<dbReference type="OrthoDB" id="297219at2759"/>
<dbReference type="GO" id="GO:1902369">
    <property type="term" value="P:negative regulation of RNA catabolic process"/>
    <property type="evidence" value="ECO:0007669"/>
    <property type="project" value="TreeGrafter"/>
</dbReference>
<dbReference type="OMA" id="RRNSLYW"/>
<dbReference type="HOGENOM" id="CLU_007550_2_0_1"/>
<evidence type="ECO:0000256" key="1">
    <source>
        <dbReference type="ARBA" id="ARBA00004123"/>
    </source>
</evidence>
<gene>
    <name evidence="5" type="primary">Dvir\GJ16943</name>
    <name evidence="5" type="ORF">Dvir_GJ16943</name>
</gene>
<reference evidence="5 6" key="1">
    <citation type="journal article" date="2007" name="Nature">
        <title>Evolution of genes and genomes on the Drosophila phylogeny.</title>
        <authorList>
            <consortium name="Drosophila 12 Genomes Consortium"/>
            <person name="Clark A.G."/>
            <person name="Eisen M.B."/>
            <person name="Smith D.R."/>
            <person name="Bergman C.M."/>
            <person name="Oliver B."/>
            <person name="Markow T.A."/>
            <person name="Kaufman T.C."/>
            <person name="Kellis M."/>
            <person name="Gelbart W."/>
            <person name="Iyer V.N."/>
            <person name="Pollard D.A."/>
            <person name="Sackton T.B."/>
            <person name="Larracuente A.M."/>
            <person name="Singh N.D."/>
            <person name="Abad J.P."/>
            <person name="Abt D.N."/>
            <person name="Adryan B."/>
            <person name="Aguade M."/>
            <person name="Akashi H."/>
            <person name="Anderson W.W."/>
            <person name="Aquadro C.F."/>
            <person name="Ardell D.H."/>
            <person name="Arguello R."/>
            <person name="Artieri C.G."/>
            <person name="Barbash D.A."/>
            <person name="Barker D."/>
            <person name="Barsanti P."/>
            <person name="Batterham P."/>
            <person name="Batzoglou S."/>
            <person name="Begun D."/>
            <person name="Bhutkar A."/>
            <person name="Blanco E."/>
            <person name="Bosak S.A."/>
            <person name="Bradley R.K."/>
            <person name="Brand A.D."/>
            <person name="Brent M.R."/>
            <person name="Brooks A.N."/>
            <person name="Brown R.H."/>
            <person name="Butlin R.K."/>
            <person name="Caggese C."/>
            <person name="Calvi B.R."/>
            <person name="Bernardo de Carvalho A."/>
            <person name="Caspi A."/>
            <person name="Castrezana S."/>
            <person name="Celniker S.E."/>
            <person name="Chang J.L."/>
            <person name="Chapple C."/>
            <person name="Chatterji S."/>
            <person name="Chinwalla A."/>
            <person name="Civetta A."/>
            <person name="Clifton S.W."/>
            <person name="Comeron J.M."/>
            <person name="Costello J.C."/>
            <person name="Coyne J.A."/>
            <person name="Daub J."/>
            <person name="David R.G."/>
            <person name="Delcher A.L."/>
            <person name="Delehaunty K."/>
            <person name="Do C.B."/>
            <person name="Ebling H."/>
            <person name="Edwards K."/>
            <person name="Eickbush T."/>
            <person name="Evans J.D."/>
            <person name="Filipski A."/>
            <person name="Findeiss S."/>
            <person name="Freyhult E."/>
            <person name="Fulton L."/>
            <person name="Fulton R."/>
            <person name="Garcia A.C."/>
            <person name="Gardiner A."/>
            <person name="Garfield D.A."/>
            <person name="Garvin B.E."/>
            <person name="Gibson G."/>
            <person name="Gilbert D."/>
            <person name="Gnerre S."/>
            <person name="Godfrey J."/>
            <person name="Good R."/>
            <person name="Gotea V."/>
            <person name="Gravely B."/>
            <person name="Greenberg A.J."/>
            <person name="Griffiths-Jones S."/>
            <person name="Gross S."/>
            <person name="Guigo R."/>
            <person name="Gustafson E.A."/>
            <person name="Haerty W."/>
            <person name="Hahn M.W."/>
            <person name="Halligan D.L."/>
            <person name="Halpern A.L."/>
            <person name="Halter G.M."/>
            <person name="Han M.V."/>
            <person name="Heger A."/>
            <person name="Hillier L."/>
            <person name="Hinrichs A.S."/>
            <person name="Holmes I."/>
            <person name="Hoskins R.A."/>
            <person name="Hubisz M.J."/>
            <person name="Hultmark D."/>
            <person name="Huntley M.A."/>
            <person name="Jaffe D.B."/>
            <person name="Jagadeeshan S."/>
            <person name="Jeck W.R."/>
            <person name="Johnson J."/>
            <person name="Jones C.D."/>
            <person name="Jordan W.C."/>
            <person name="Karpen G.H."/>
            <person name="Kataoka E."/>
            <person name="Keightley P.D."/>
            <person name="Kheradpour P."/>
            <person name="Kirkness E.F."/>
            <person name="Koerich L.B."/>
            <person name="Kristiansen K."/>
            <person name="Kudrna D."/>
            <person name="Kulathinal R.J."/>
            <person name="Kumar S."/>
            <person name="Kwok R."/>
            <person name="Lander E."/>
            <person name="Langley C.H."/>
            <person name="Lapoint R."/>
            <person name="Lazzaro B.P."/>
            <person name="Lee S.J."/>
            <person name="Levesque L."/>
            <person name="Li R."/>
            <person name="Lin C.F."/>
            <person name="Lin M.F."/>
            <person name="Lindblad-Toh K."/>
            <person name="Llopart A."/>
            <person name="Long M."/>
            <person name="Low L."/>
            <person name="Lozovsky E."/>
            <person name="Lu J."/>
            <person name="Luo M."/>
            <person name="Machado C.A."/>
            <person name="Makalowski W."/>
            <person name="Marzo M."/>
            <person name="Matsuda M."/>
            <person name="Matzkin L."/>
            <person name="McAllister B."/>
            <person name="McBride C.S."/>
            <person name="McKernan B."/>
            <person name="McKernan K."/>
            <person name="Mendez-Lago M."/>
            <person name="Minx P."/>
            <person name="Mollenhauer M.U."/>
            <person name="Montooth K."/>
            <person name="Mount S.M."/>
            <person name="Mu X."/>
            <person name="Myers E."/>
            <person name="Negre B."/>
            <person name="Newfeld S."/>
            <person name="Nielsen R."/>
            <person name="Noor M.A."/>
            <person name="O'Grady P."/>
            <person name="Pachter L."/>
            <person name="Papaceit M."/>
            <person name="Parisi M.J."/>
            <person name="Parisi M."/>
            <person name="Parts L."/>
            <person name="Pedersen J.S."/>
            <person name="Pesole G."/>
            <person name="Phillippy A.M."/>
            <person name="Ponting C.P."/>
            <person name="Pop M."/>
            <person name="Porcelli D."/>
            <person name="Powell J.R."/>
            <person name="Prohaska S."/>
            <person name="Pruitt K."/>
            <person name="Puig M."/>
            <person name="Quesneville H."/>
            <person name="Ram K.R."/>
            <person name="Rand D."/>
            <person name="Rasmussen M.D."/>
            <person name="Reed L.K."/>
            <person name="Reenan R."/>
            <person name="Reily A."/>
            <person name="Remington K.A."/>
            <person name="Rieger T.T."/>
            <person name="Ritchie M.G."/>
            <person name="Robin C."/>
            <person name="Rogers Y.H."/>
            <person name="Rohde C."/>
            <person name="Rozas J."/>
            <person name="Rubenfield M.J."/>
            <person name="Ruiz A."/>
            <person name="Russo S."/>
            <person name="Salzberg S.L."/>
            <person name="Sanchez-Gracia A."/>
            <person name="Saranga D.J."/>
            <person name="Sato H."/>
            <person name="Schaeffer S.W."/>
            <person name="Schatz M.C."/>
            <person name="Schlenke T."/>
            <person name="Schwartz R."/>
            <person name="Segarra C."/>
            <person name="Singh R.S."/>
            <person name="Sirot L."/>
            <person name="Sirota M."/>
            <person name="Sisneros N.B."/>
            <person name="Smith C.D."/>
            <person name="Smith T.F."/>
            <person name="Spieth J."/>
            <person name="Stage D.E."/>
            <person name="Stark A."/>
            <person name="Stephan W."/>
            <person name="Strausberg R.L."/>
            <person name="Strempel S."/>
            <person name="Sturgill D."/>
            <person name="Sutton G."/>
            <person name="Sutton G.G."/>
            <person name="Tao W."/>
            <person name="Teichmann S."/>
            <person name="Tobari Y.N."/>
            <person name="Tomimura Y."/>
            <person name="Tsolas J.M."/>
            <person name="Valente V.L."/>
            <person name="Venter E."/>
            <person name="Venter J.C."/>
            <person name="Vicario S."/>
            <person name="Vieira F.G."/>
            <person name="Vilella A.J."/>
            <person name="Villasante A."/>
            <person name="Walenz B."/>
            <person name="Wang J."/>
            <person name="Wasserman M."/>
            <person name="Watts T."/>
            <person name="Wilson D."/>
            <person name="Wilson R.K."/>
            <person name="Wing R.A."/>
            <person name="Wolfner M.F."/>
            <person name="Wong A."/>
            <person name="Wong G.K."/>
            <person name="Wu C.I."/>
            <person name="Wu G."/>
            <person name="Yamamoto D."/>
            <person name="Yang H.P."/>
            <person name="Yang S.P."/>
            <person name="Yorke J.A."/>
            <person name="Yoshida K."/>
            <person name="Zdobnov E."/>
            <person name="Zhang P."/>
            <person name="Zhang Y."/>
            <person name="Zimin A.V."/>
            <person name="Baldwin J."/>
            <person name="Abdouelleil A."/>
            <person name="Abdulkadir J."/>
            <person name="Abebe A."/>
            <person name="Abera B."/>
            <person name="Abreu J."/>
            <person name="Acer S.C."/>
            <person name="Aftuck L."/>
            <person name="Alexander A."/>
            <person name="An P."/>
            <person name="Anderson E."/>
            <person name="Anderson S."/>
            <person name="Arachi H."/>
            <person name="Azer M."/>
            <person name="Bachantsang P."/>
            <person name="Barry A."/>
            <person name="Bayul T."/>
            <person name="Berlin A."/>
            <person name="Bessette D."/>
            <person name="Bloom T."/>
            <person name="Blye J."/>
            <person name="Boguslavskiy L."/>
            <person name="Bonnet C."/>
            <person name="Boukhgalter B."/>
            <person name="Bourzgui I."/>
            <person name="Brown A."/>
            <person name="Cahill P."/>
            <person name="Channer S."/>
            <person name="Cheshatsang Y."/>
            <person name="Chuda L."/>
            <person name="Citroen M."/>
            <person name="Collymore A."/>
            <person name="Cooke P."/>
            <person name="Costello M."/>
            <person name="D'Aco K."/>
            <person name="Daza R."/>
            <person name="De Haan G."/>
            <person name="DeGray S."/>
            <person name="DeMaso C."/>
            <person name="Dhargay N."/>
            <person name="Dooley K."/>
            <person name="Dooley E."/>
            <person name="Doricent M."/>
            <person name="Dorje P."/>
            <person name="Dorjee K."/>
            <person name="Dupes A."/>
            <person name="Elong R."/>
            <person name="Falk J."/>
            <person name="Farina A."/>
            <person name="Faro S."/>
            <person name="Ferguson D."/>
            <person name="Fisher S."/>
            <person name="Foley C.D."/>
            <person name="Franke A."/>
            <person name="Friedrich D."/>
            <person name="Gadbois L."/>
            <person name="Gearin G."/>
            <person name="Gearin C.R."/>
            <person name="Giannoukos G."/>
            <person name="Goode T."/>
            <person name="Graham J."/>
            <person name="Grandbois E."/>
            <person name="Grewal S."/>
            <person name="Gyaltsen K."/>
            <person name="Hafez N."/>
            <person name="Hagos B."/>
            <person name="Hall J."/>
            <person name="Henson C."/>
            <person name="Hollinger A."/>
            <person name="Honan T."/>
            <person name="Huard M.D."/>
            <person name="Hughes L."/>
            <person name="Hurhula B."/>
            <person name="Husby M.E."/>
            <person name="Kamat A."/>
            <person name="Kanga B."/>
            <person name="Kashin S."/>
            <person name="Khazanovich D."/>
            <person name="Kisner P."/>
            <person name="Lance K."/>
            <person name="Lara M."/>
            <person name="Lee W."/>
            <person name="Lennon N."/>
            <person name="Letendre F."/>
            <person name="LeVine R."/>
            <person name="Lipovsky A."/>
            <person name="Liu X."/>
            <person name="Liu J."/>
            <person name="Liu S."/>
            <person name="Lokyitsang T."/>
            <person name="Lokyitsang Y."/>
            <person name="Lubonja R."/>
            <person name="Lui A."/>
            <person name="MacDonald P."/>
            <person name="Magnisalis V."/>
            <person name="Maru K."/>
            <person name="Matthews C."/>
            <person name="McCusker W."/>
            <person name="McDonough S."/>
            <person name="Mehta T."/>
            <person name="Meldrim J."/>
            <person name="Meneus L."/>
            <person name="Mihai O."/>
            <person name="Mihalev A."/>
            <person name="Mihova T."/>
            <person name="Mittelman R."/>
            <person name="Mlenga V."/>
            <person name="Montmayeur A."/>
            <person name="Mulrain L."/>
            <person name="Navidi A."/>
            <person name="Naylor J."/>
            <person name="Negash T."/>
            <person name="Nguyen T."/>
            <person name="Nguyen N."/>
            <person name="Nicol R."/>
            <person name="Norbu C."/>
            <person name="Norbu N."/>
            <person name="Novod N."/>
            <person name="O'Neill B."/>
            <person name="Osman S."/>
            <person name="Markiewicz E."/>
            <person name="Oyono O.L."/>
            <person name="Patti C."/>
            <person name="Phunkhang P."/>
            <person name="Pierre F."/>
            <person name="Priest M."/>
            <person name="Raghuraman S."/>
            <person name="Rege F."/>
            <person name="Reyes R."/>
            <person name="Rise C."/>
            <person name="Rogov P."/>
            <person name="Ross K."/>
            <person name="Ryan E."/>
            <person name="Settipalli S."/>
            <person name="Shea T."/>
            <person name="Sherpa N."/>
            <person name="Shi L."/>
            <person name="Shih D."/>
            <person name="Sparrow T."/>
            <person name="Spaulding J."/>
            <person name="Stalker J."/>
            <person name="Stange-Thomann N."/>
            <person name="Stavropoulos S."/>
            <person name="Stone C."/>
            <person name="Strader C."/>
            <person name="Tesfaye S."/>
            <person name="Thomson T."/>
            <person name="Thoulutsang Y."/>
            <person name="Thoulutsang D."/>
            <person name="Topham K."/>
            <person name="Topping I."/>
            <person name="Tsamla T."/>
            <person name="Vassiliev H."/>
            <person name="Vo A."/>
            <person name="Wangchuk T."/>
            <person name="Wangdi T."/>
            <person name="Weiand M."/>
            <person name="Wilkinson J."/>
            <person name="Wilson A."/>
            <person name="Yadav S."/>
            <person name="Young G."/>
            <person name="Yu Q."/>
            <person name="Zembek L."/>
            <person name="Zhong D."/>
            <person name="Zimmer A."/>
            <person name="Zwirko Z."/>
            <person name="Jaffe D.B."/>
            <person name="Alvarez P."/>
            <person name="Brockman W."/>
            <person name="Butler J."/>
            <person name="Chin C."/>
            <person name="Gnerre S."/>
            <person name="Grabherr M."/>
            <person name="Kleber M."/>
            <person name="Mauceli E."/>
            <person name="MacCallum I."/>
        </authorList>
    </citation>
    <scope>NUCLEOTIDE SEQUENCE [LARGE SCALE GENOMIC DNA]</scope>
    <source>
        <strain evidence="6">Tucson 15010-1051.87</strain>
    </source>
</reference>
<feature type="region of interest" description="Disordered" evidence="4">
    <location>
        <begin position="52"/>
        <end position="90"/>
    </location>
</feature>
<dbReference type="AlphaFoldDB" id="B4M786"/>
<evidence type="ECO:0000256" key="2">
    <source>
        <dbReference type="ARBA" id="ARBA00009265"/>
    </source>
</evidence>
<dbReference type="EMBL" id="CH940653">
    <property type="protein sequence ID" value="EDW62653.1"/>
    <property type="molecule type" value="Genomic_DNA"/>
</dbReference>
<dbReference type="eggNOG" id="KOG1972">
    <property type="taxonomic scope" value="Eukaryota"/>
</dbReference>
<dbReference type="Pfam" id="PF08424">
    <property type="entry name" value="NRDE-2"/>
    <property type="match status" value="1"/>
</dbReference>
<dbReference type="GO" id="GO:0071013">
    <property type="term" value="C:catalytic step 2 spliceosome"/>
    <property type="evidence" value="ECO:0007669"/>
    <property type="project" value="TreeGrafter"/>
</dbReference>
<accession>B4M786</accession>
<evidence type="ECO:0000256" key="3">
    <source>
        <dbReference type="ARBA" id="ARBA00023242"/>
    </source>
</evidence>
<feature type="compositionally biased region" description="Low complexity" evidence="4">
    <location>
        <begin position="68"/>
        <end position="80"/>
    </location>
</feature>
<organism evidence="5 6">
    <name type="scientific">Drosophila virilis</name>
    <name type="common">Fruit fly</name>
    <dbReference type="NCBI Taxonomy" id="7244"/>
    <lineage>
        <taxon>Eukaryota</taxon>
        <taxon>Metazoa</taxon>
        <taxon>Ecdysozoa</taxon>
        <taxon>Arthropoda</taxon>
        <taxon>Hexapoda</taxon>
        <taxon>Insecta</taxon>
        <taxon>Pterygota</taxon>
        <taxon>Neoptera</taxon>
        <taxon>Endopterygota</taxon>
        <taxon>Diptera</taxon>
        <taxon>Brachycera</taxon>
        <taxon>Muscomorpha</taxon>
        <taxon>Ephydroidea</taxon>
        <taxon>Drosophilidae</taxon>
        <taxon>Drosophila</taxon>
    </lineage>
</organism>
<evidence type="ECO:0000313" key="6">
    <source>
        <dbReference type="Proteomes" id="UP000008792"/>
    </source>
</evidence>
<proteinExistence type="inferred from homology"/>
<dbReference type="PANTHER" id="PTHR13471">
    <property type="entry name" value="TETRATRICOPEPTIDE-LIKE HELICAL"/>
    <property type="match status" value="1"/>
</dbReference>
<protein>
    <submittedName>
        <fullName evidence="5">Uncharacterized protein, isoform A</fullName>
    </submittedName>
</protein>
<dbReference type="STRING" id="7244.B4M786"/>
<feature type="compositionally biased region" description="Polar residues" evidence="4">
    <location>
        <begin position="81"/>
        <end position="90"/>
    </location>
</feature>
<keyword evidence="6" id="KW-1185">Reference proteome</keyword>
<dbReference type="PANTHER" id="PTHR13471:SF0">
    <property type="entry name" value="NUCLEAR EXOSOME REGULATOR NRDE2"/>
    <property type="match status" value="1"/>
</dbReference>
<name>B4M786_DROVI</name>
<sequence length="986" mass="112742">MSLFPAYGDCEQKDNPNAAVQQSDSAATVNDDIIKWQSNCSYELPAKAANNLDSTSGSDCHKSDTDAGSHSGSDSSRCSSPATKPSNAITQRTLEFNATVEFYVDKSCNKRHEKWDTLPPLSRPKYMIRMRRLTDPSCQRPNQHKVKKRKRLSKCLQPGAEPKLTAAELAAKMQRIQELNTMVANHPQYLSNWIELHQLLGQNVSKSNRLAVAEQQLHKLETALEHHPGNEQLLQLYVDTASSTYPDSQVATKIEQLLERTPYEYTLWTALIMTTQGTMARCNVPDVLHIYEQCMRRMHLGPKDKRQHTDELMLKLFHNCVLFLRQSANCGHMFSLLKLALELNFHHLNFDCFEACAAKETPLVEYEELVLRSGMPMPEIWTRIERLRQAYNFLPYPQLRRGQMQLDVAVGLDPQRCIYTDDVCHYIYPLKSMDNTMQLLLQTLQLTKLPFVRTNCLAERLCARIDQIGDSEAIEMLLAGLAERYSYALPAQSAGRADYNSGMLQMAKELCVSPSFMPHVIGHELYVDCLGQLLLKCSAAFTAPADRSKRLVFLLLWFRFERLLLLLHKLAGSLTLEHGRQARKRMRQLLGQPENRDISCLFTEMAMCEYELASNAEELQRCTLIFERILANASGTDCLDAELLQAIVVRAEMLLALQQPEQALHLLSCLALQRRTDCDAASIALERSTVLMHSRQLLDAALGAAAEQAGKAAQGMPLEDYFMPNRLLLLLRAHCLLLCLLDTAQAAQELLQQLLDQPLFALEPTQLERTRCRHLREQLRELQLLLFQLPRTTRATRGPQLVSMLELSLEEFPRNLAFLQRWSTLVSLPWYKLRARLIRTKAGILALLHLVIATHCRFVQQAGKSSDIDEQQRAHLVHNRLLSMFETFLPNNPHRSSIEAEQYAILRRNSLYWRLYLRCLSTERTSFERSKRCLLMAMDECPWDKALYMDGVTYVPQELGNLQDVMTEKQLRIYALPEELNVLREA</sequence>
<dbReference type="PhylomeDB" id="B4M786"/>
<dbReference type="InParanoid" id="B4M786"/>
<dbReference type="InterPro" id="IPR013633">
    <property type="entry name" value="NRDE-2"/>
</dbReference>
<keyword evidence="3" id="KW-0539">Nucleus</keyword>